<dbReference type="Proteomes" id="UP000005713">
    <property type="component" value="Unassembled WGS sequence"/>
</dbReference>
<evidence type="ECO:0000313" key="1">
    <source>
        <dbReference type="EMBL" id="EBA08377.1"/>
    </source>
</evidence>
<keyword evidence="2" id="KW-1185">Reference proteome</keyword>
<proteinExistence type="predicted"/>
<sequence length="143" mass="16210">MSLPFQQDIIAEHRLLHVRFRGHRRITLGDMSRGYEEFLSLPGAQAVRFSLHDMRGVADFSLQMSGTELITDMVKSDADQRRVHRRIAFVAQDPGVFSSIMFYVAMLNDSAYLSAHLLASIEEALDWLGLDRSIAALLKDDED</sequence>
<reference evidence="1 2" key="1">
    <citation type="submission" date="2006-06" db="EMBL/GenBank/DDBJ databases">
        <authorList>
            <person name="Moran M.A."/>
            <person name="Ferriera S."/>
            <person name="Johnson J."/>
            <person name="Kravitz S."/>
            <person name="Beeson K."/>
            <person name="Sutton G."/>
            <person name="Rogers Y.-H."/>
            <person name="Friedman R."/>
            <person name="Frazier M."/>
            <person name="Venter J.C."/>
        </authorList>
    </citation>
    <scope>NUCLEOTIDE SEQUENCE [LARGE SCALE GENOMIC DNA]</scope>
    <source>
        <strain evidence="1 2">E-37</strain>
    </source>
</reference>
<evidence type="ECO:0000313" key="2">
    <source>
        <dbReference type="Proteomes" id="UP000005713"/>
    </source>
</evidence>
<accession>A3K2G8</accession>
<gene>
    <name evidence="1" type="ORF">SSE37_16233</name>
</gene>
<comment type="caution">
    <text evidence="1">The sequence shown here is derived from an EMBL/GenBank/DDBJ whole genome shotgun (WGS) entry which is preliminary data.</text>
</comment>
<organism evidence="1 2">
    <name type="scientific">Sagittula stellata (strain ATCC 700073 / DSM 11524 / E-37)</name>
    <dbReference type="NCBI Taxonomy" id="388399"/>
    <lineage>
        <taxon>Bacteria</taxon>
        <taxon>Pseudomonadati</taxon>
        <taxon>Pseudomonadota</taxon>
        <taxon>Alphaproteobacteria</taxon>
        <taxon>Rhodobacterales</taxon>
        <taxon>Roseobacteraceae</taxon>
        <taxon>Sagittula</taxon>
    </lineage>
</organism>
<name>A3K2G8_SAGS3</name>
<dbReference type="EMBL" id="AAYA01000005">
    <property type="protein sequence ID" value="EBA08377.1"/>
    <property type="molecule type" value="Genomic_DNA"/>
</dbReference>
<protein>
    <submittedName>
        <fullName evidence="1">Uncharacterized protein</fullName>
    </submittedName>
</protein>
<dbReference type="AlphaFoldDB" id="A3K2G8"/>